<comment type="cofactor">
    <cofactor evidence="1">
        <name>FAD</name>
        <dbReference type="ChEBI" id="CHEBI:57692"/>
    </cofactor>
</comment>
<keyword evidence="5" id="KW-0503">Monooxygenase</keyword>
<dbReference type="PANTHER" id="PTHR47178">
    <property type="entry name" value="MONOOXYGENASE, FAD-BINDING"/>
    <property type="match status" value="1"/>
</dbReference>
<dbReference type="eggNOG" id="KOG2614">
    <property type="taxonomic scope" value="Eukaryota"/>
</dbReference>
<evidence type="ECO:0000256" key="4">
    <source>
        <dbReference type="ARBA" id="ARBA00023002"/>
    </source>
</evidence>
<dbReference type="AlphaFoldDB" id="A0A093VDA7"/>
<dbReference type="GO" id="GO:0004497">
    <property type="term" value="F:monooxygenase activity"/>
    <property type="evidence" value="ECO:0007669"/>
    <property type="project" value="UniProtKB-KW"/>
</dbReference>
<keyword evidence="3" id="KW-0274">FAD</keyword>
<keyword evidence="2" id="KW-0285">Flavoprotein</keyword>
<evidence type="ECO:0000256" key="3">
    <source>
        <dbReference type="ARBA" id="ARBA00022827"/>
    </source>
</evidence>
<dbReference type="Pfam" id="PF01494">
    <property type="entry name" value="FAD_binding_3"/>
    <property type="match status" value="1"/>
</dbReference>
<keyword evidence="4" id="KW-0560">Oxidoreductase</keyword>
<gene>
    <name evidence="7" type="ORF">GQ26_0130440</name>
</gene>
<comment type="caution">
    <text evidence="7">The sequence shown here is derived from an EMBL/GenBank/DDBJ whole genome shotgun (WGS) entry which is preliminary data.</text>
</comment>
<evidence type="ECO:0000256" key="1">
    <source>
        <dbReference type="ARBA" id="ARBA00001974"/>
    </source>
</evidence>
<dbReference type="PRINTS" id="PR00420">
    <property type="entry name" value="RNGMNOXGNASE"/>
</dbReference>
<dbReference type="GO" id="GO:0071949">
    <property type="term" value="F:FAD binding"/>
    <property type="evidence" value="ECO:0007669"/>
    <property type="project" value="InterPro"/>
</dbReference>
<organism evidence="7">
    <name type="scientific">Talaromyces marneffei PM1</name>
    <dbReference type="NCBI Taxonomy" id="1077442"/>
    <lineage>
        <taxon>Eukaryota</taxon>
        <taxon>Fungi</taxon>
        <taxon>Dikarya</taxon>
        <taxon>Ascomycota</taxon>
        <taxon>Pezizomycotina</taxon>
        <taxon>Eurotiomycetes</taxon>
        <taxon>Eurotiomycetidae</taxon>
        <taxon>Eurotiales</taxon>
        <taxon>Trichocomaceae</taxon>
        <taxon>Talaromyces</taxon>
        <taxon>Talaromyces sect. Talaromyces</taxon>
    </lineage>
</organism>
<dbReference type="Pfam" id="PF13450">
    <property type="entry name" value="NAD_binding_8"/>
    <property type="match status" value="1"/>
</dbReference>
<proteinExistence type="predicted"/>
<dbReference type="PANTHER" id="PTHR47178:SF3">
    <property type="entry name" value="FAD-BINDING DOMAIN-CONTAINING PROTEIN"/>
    <property type="match status" value="1"/>
</dbReference>
<evidence type="ECO:0000313" key="7">
    <source>
        <dbReference type="EMBL" id="KFX47959.1"/>
    </source>
</evidence>
<dbReference type="EMBL" id="JPOX01000013">
    <property type="protein sequence ID" value="KFX47959.1"/>
    <property type="molecule type" value="Genomic_DNA"/>
</dbReference>
<protein>
    <submittedName>
        <fullName evidence="7">Zeaxanthin epoxidase, chloroplastic</fullName>
    </submittedName>
</protein>
<dbReference type="SUPFAM" id="SSF51905">
    <property type="entry name" value="FAD/NAD(P)-binding domain"/>
    <property type="match status" value="1"/>
</dbReference>
<accession>A0A093VDA7</accession>
<evidence type="ECO:0000259" key="6">
    <source>
        <dbReference type="Pfam" id="PF01494"/>
    </source>
</evidence>
<dbReference type="Gene3D" id="3.50.50.60">
    <property type="entry name" value="FAD/NAD(P)-binding domain"/>
    <property type="match status" value="1"/>
</dbReference>
<feature type="domain" description="FAD-binding" evidence="6">
    <location>
        <begin position="169"/>
        <end position="332"/>
    </location>
</feature>
<dbReference type="InterPro" id="IPR002938">
    <property type="entry name" value="FAD-bd"/>
</dbReference>
<name>A0A093VDA7_TALMA</name>
<reference evidence="7" key="1">
    <citation type="journal article" date="2014" name="PLoS Genet.">
        <title>Signature Gene Expression Reveals Novel Clues to the Molecular Mechanisms of Dimorphic Transition in Penicillium marneffei.</title>
        <authorList>
            <person name="Yang E."/>
            <person name="Wang G."/>
            <person name="Cai J."/>
            <person name="Woo P.C."/>
            <person name="Lau S.K."/>
            <person name="Yuen K.-Y."/>
            <person name="Chow W.-N."/>
            <person name="Lin X."/>
        </authorList>
    </citation>
    <scope>NUCLEOTIDE SEQUENCE [LARGE SCALE GENOMIC DNA]</scope>
    <source>
        <strain evidence="7">PM1</strain>
    </source>
</reference>
<dbReference type="InterPro" id="IPR036188">
    <property type="entry name" value="FAD/NAD-bd_sf"/>
</dbReference>
<evidence type="ECO:0000256" key="2">
    <source>
        <dbReference type="ARBA" id="ARBA00022630"/>
    </source>
</evidence>
<evidence type="ECO:0000256" key="5">
    <source>
        <dbReference type="ARBA" id="ARBA00023033"/>
    </source>
</evidence>
<sequence length="424" mass="46615">MGDQAETTAKAPKVAIIGAGLTGLLAAQGLKKRGFQVAVFDCESGIDSRPRDWTIVLHWALPTLGELLDDDVRNELPKAICNPYLDFNDDVECLPCYNGNTGELLFKSALPGSRRVSRQRLRKVLSQGIDVKWSKRLVELKFLSDNNNECTDEESPVQLLFDDGAIDIADFVLAADGASSTIRELLLGPEAARVQLAGLMFATGVTHYHDADKVAAVVKAHPVAAITLGMESIAGCGVLHVEDQADMSTWTTFWTKIWRGSSADMPKDQSMVEYIKDTTKDLCEPFQSLVDWTPPESACYIDEMKYWVPVSFDNHAGRVTLVGDAAHPMLPLRSDIDGICNPLVRGQGYQHAITDIKNYVDALVRIKCAPKTSDRKEMMSAFDSEMIERTGKAVKQSVQEAEYSMNMETVGKMLMATHGHGRSA</sequence>